<dbReference type="Proteomes" id="UP001195422">
    <property type="component" value="Unassembled WGS sequence"/>
</dbReference>
<sequence>MTSNVNKSAEMAFRQLRLSLGDIATQFRDWANKPEGSPASHRMRQLIADHVALAVDSYLSDMVYIIDMADAKSLQSVEMILNSSVRDLNLPKRTRLQDCDEIIRWVQDEFAMMLDMGQYMELRERPNDVHQRMHRVNESAINLRFAYSRELQQEVVDAEFSKVRDELTRAAKGGYDLQSSLQRANELAQQVEKLNEEATQRTAELNKYRTIAENAAALADQAQQSYASVQAQQEVLNEEDSKKALIKHFENFHNSHDEKSTAYFWVGITVLSTVAIFAVIYAFILADEAFNWPTLAWKLAVVAGGSAIGTYLLRQSNYHRRLSVWSDTVSVQLQTFTPYIQLIGEEGARDQLRMEFARRVFGNEPGADDKNPEPPNNTAAVSELAALMANVAKLQSSGPAKGDSKP</sequence>
<reference evidence="3 4" key="1">
    <citation type="submission" date="2021-03" db="EMBL/GenBank/DDBJ databases">
        <title>Sequencing the genomes of 1000 actinobacteria strains.</title>
        <authorList>
            <person name="Klenk H.-P."/>
        </authorList>
    </citation>
    <scope>NUCLEOTIDE SEQUENCE [LARGE SCALE GENOMIC DNA]</scope>
    <source>
        <strain evidence="3 4">DSM 20168</strain>
    </source>
</reference>
<keyword evidence="2" id="KW-0472">Membrane</keyword>
<dbReference type="RefSeq" id="WP_188947637.1">
    <property type="nucleotide sequence ID" value="NZ_BMPH01000003.1"/>
</dbReference>
<keyword evidence="2" id="KW-1133">Transmembrane helix</keyword>
<comment type="caution">
    <text evidence="3">The sequence shown here is derived from an EMBL/GenBank/DDBJ whole genome shotgun (WGS) entry which is preliminary data.</text>
</comment>
<proteinExistence type="predicted"/>
<evidence type="ECO:0000313" key="4">
    <source>
        <dbReference type="Proteomes" id="UP001195422"/>
    </source>
</evidence>
<evidence type="ECO:0000256" key="2">
    <source>
        <dbReference type="SAM" id="Phobius"/>
    </source>
</evidence>
<feature type="transmembrane region" description="Helical" evidence="2">
    <location>
        <begin position="295"/>
        <end position="313"/>
    </location>
</feature>
<feature type="transmembrane region" description="Helical" evidence="2">
    <location>
        <begin position="262"/>
        <end position="283"/>
    </location>
</feature>
<dbReference type="EMBL" id="JAGIOJ010000001">
    <property type="protein sequence ID" value="MBP2398871.1"/>
    <property type="molecule type" value="Genomic_DNA"/>
</dbReference>
<evidence type="ECO:0000256" key="1">
    <source>
        <dbReference type="SAM" id="Coils"/>
    </source>
</evidence>
<feature type="coiled-coil region" evidence="1">
    <location>
        <begin position="177"/>
        <end position="239"/>
    </location>
</feature>
<keyword evidence="2" id="KW-0812">Transmembrane</keyword>
<accession>A0ABS4XQT0</accession>
<keyword evidence="1" id="KW-0175">Coiled coil</keyword>
<organism evidence="3 4">
    <name type="scientific">Glutamicibacter protophormiae</name>
    <name type="common">Brevibacterium protophormiae</name>
    <dbReference type="NCBI Taxonomy" id="37930"/>
    <lineage>
        <taxon>Bacteria</taxon>
        <taxon>Bacillati</taxon>
        <taxon>Actinomycetota</taxon>
        <taxon>Actinomycetes</taxon>
        <taxon>Micrococcales</taxon>
        <taxon>Micrococcaceae</taxon>
        <taxon>Glutamicibacter</taxon>
    </lineage>
</organism>
<protein>
    <submittedName>
        <fullName evidence="3">Uncharacterized protein</fullName>
    </submittedName>
</protein>
<gene>
    <name evidence="3" type="ORF">JOF39_001952</name>
</gene>
<keyword evidence="4" id="KW-1185">Reference proteome</keyword>
<evidence type="ECO:0000313" key="3">
    <source>
        <dbReference type="EMBL" id="MBP2398871.1"/>
    </source>
</evidence>
<name>A0ABS4XQT0_GLUPR</name>